<dbReference type="OrthoDB" id="79452at2759"/>
<dbReference type="InterPro" id="IPR051025">
    <property type="entry name" value="RhoGAP"/>
</dbReference>
<name>A0A4V1Q5I4_9AGAR</name>
<feature type="domain" description="Rho-GAP" evidence="4">
    <location>
        <begin position="234"/>
        <end position="491"/>
    </location>
</feature>
<dbReference type="AlphaFoldDB" id="A0A4V1Q5I4"/>
<protein>
    <recommendedName>
        <fullName evidence="4">Rho-GAP domain-containing protein</fullName>
    </recommendedName>
</protein>
<evidence type="ECO:0000256" key="3">
    <source>
        <dbReference type="SAM" id="MobiDB-lite"/>
    </source>
</evidence>
<dbReference type="PANTHER" id="PTHR15228">
    <property type="entry name" value="SPERMATHECAL PHYSIOLOGY VARIANT"/>
    <property type="match status" value="1"/>
</dbReference>
<feature type="region of interest" description="Disordered" evidence="3">
    <location>
        <begin position="184"/>
        <end position="214"/>
    </location>
</feature>
<dbReference type="GO" id="GO:0007165">
    <property type="term" value="P:signal transduction"/>
    <property type="evidence" value="ECO:0007669"/>
    <property type="project" value="InterPro"/>
</dbReference>
<keyword evidence="2" id="KW-0175">Coiled coil</keyword>
<dbReference type="PANTHER" id="PTHR15228:SF25">
    <property type="entry name" value="F-BAR DOMAIN-CONTAINING PROTEIN"/>
    <property type="match status" value="1"/>
</dbReference>
<dbReference type="Proteomes" id="UP000290288">
    <property type="component" value="Unassembled WGS sequence"/>
</dbReference>
<keyword evidence="6" id="KW-1185">Reference proteome</keyword>
<dbReference type="Gene3D" id="1.10.555.10">
    <property type="entry name" value="Rho GTPase activation protein"/>
    <property type="match status" value="1"/>
</dbReference>
<dbReference type="PROSITE" id="PS50238">
    <property type="entry name" value="RHOGAP"/>
    <property type="match status" value="1"/>
</dbReference>
<dbReference type="GO" id="GO:0005096">
    <property type="term" value="F:GTPase activator activity"/>
    <property type="evidence" value="ECO:0007669"/>
    <property type="project" value="UniProtKB-KW"/>
</dbReference>
<evidence type="ECO:0000256" key="2">
    <source>
        <dbReference type="SAM" id="Coils"/>
    </source>
</evidence>
<dbReference type="InterPro" id="IPR008936">
    <property type="entry name" value="Rho_GTPase_activation_prot"/>
</dbReference>
<evidence type="ECO:0000259" key="4">
    <source>
        <dbReference type="PROSITE" id="PS50238"/>
    </source>
</evidence>
<dbReference type="Pfam" id="PF00620">
    <property type="entry name" value="RhoGAP"/>
    <property type="match status" value="1"/>
</dbReference>
<dbReference type="CDD" id="cd00159">
    <property type="entry name" value="RhoGAP"/>
    <property type="match status" value="1"/>
</dbReference>
<organism evidence="5 6">
    <name type="scientific">Candolleomyces aberdarensis</name>
    <dbReference type="NCBI Taxonomy" id="2316362"/>
    <lineage>
        <taxon>Eukaryota</taxon>
        <taxon>Fungi</taxon>
        <taxon>Dikarya</taxon>
        <taxon>Basidiomycota</taxon>
        <taxon>Agaricomycotina</taxon>
        <taxon>Agaricomycetes</taxon>
        <taxon>Agaricomycetidae</taxon>
        <taxon>Agaricales</taxon>
        <taxon>Agaricineae</taxon>
        <taxon>Psathyrellaceae</taxon>
        <taxon>Candolleomyces</taxon>
    </lineage>
</organism>
<dbReference type="SUPFAM" id="SSF48350">
    <property type="entry name" value="GTPase activation domain, GAP"/>
    <property type="match status" value="1"/>
</dbReference>
<evidence type="ECO:0000313" key="6">
    <source>
        <dbReference type="Proteomes" id="UP000290288"/>
    </source>
</evidence>
<evidence type="ECO:0000256" key="1">
    <source>
        <dbReference type="ARBA" id="ARBA00022468"/>
    </source>
</evidence>
<feature type="coiled-coil region" evidence="2">
    <location>
        <begin position="819"/>
        <end position="860"/>
    </location>
</feature>
<dbReference type="GO" id="GO:0005938">
    <property type="term" value="C:cell cortex"/>
    <property type="evidence" value="ECO:0007669"/>
    <property type="project" value="TreeGrafter"/>
</dbReference>
<sequence length="868" mass="95258">MSLNRSESPDSAPFGLLKASFSKFQTLNYDGCPESKAGYRRSSVDYPQFDSTGRDYPRRRQSHSHRRSSVPQPLRSPPDSLENVPSIEEEHKQTILSLVQEISDFAPPRKARGRPRAKTLPLPLASPPVDCFRKPDPKLVINALSQLSHIGASATRSRLDVHEQMIIHQLDQIDAEERRLLRSGGSLAPSSFPVKGGSNRAGSGERAEREGGPSKDLSSFYVFGVPLRKSGIYASTSVLLGGRELELPIVVVSCVEELYRTGLYQPSLFHTLPDPNRLRELVDAFNHEEIPGDIIITPRPKAAKRRLGTAFGGHISLHLENTSDICSLLSTYLMSLPEPVFIQGNSLFDAMWDWCEVSCDDPVGGDVSYDGNHVPFVHSNVGQASEDDRIRTAQLVLHLLPSPNFDLLVYLLAFFSQVVLAEKDNGLGIMDVARMFGEYLFGHDALESGGSGRQGTGKRRGSVSFSVSPGSEVGRGPRMMRWLLKRWGRLSRHLFDIPRLLDQTVYNPEIRPPTSPNIPFALQGEVSSDPPFDGDPDDAITQSFSDLSSTYTYTKDLSPGMTVVQDRSKSLSISPQTGGKLPSHAETTFRATSTTIALGGDVRQQDIDIDTFFPECELTGSPEEFAEERAKPQPESPRQVNDLLEDILKSCDSANSISRGTSKTLPTTAGSGEMNKISTKAKLPSRIPVVVLPLQVKGKDSHRGVAAVDGHHTPDQQTRRSSIMIPVMSLQKSGASTINSTSDLCDRLMDISIAELVEGGPDPTAIILQNTQRTKDNEIPVRAKPKHVPQPQPQIPVHRIEKLEDRAGSDESGISRRVGADGQKDLSQLQEELRVLKEQNAQALNALEKATRQISSLEAKLKVANPSH</sequence>
<feature type="compositionally biased region" description="Basic residues" evidence="3">
    <location>
        <begin position="59"/>
        <end position="68"/>
    </location>
</feature>
<feature type="compositionally biased region" description="Basic and acidic residues" evidence="3">
    <location>
        <begin position="203"/>
        <end position="213"/>
    </location>
</feature>
<proteinExistence type="predicted"/>
<dbReference type="SMART" id="SM00324">
    <property type="entry name" value="RhoGAP"/>
    <property type="match status" value="1"/>
</dbReference>
<evidence type="ECO:0000313" key="5">
    <source>
        <dbReference type="EMBL" id="RXW25698.1"/>
    </source>
</evidence>
<dbReference type="GO" id="GO:0060237">
    <property type="term" value="P:regulation of fungal-type cell wall organization"/>
    <property type="evidence" value="ECO:0007669"/>
    <property type="project" value="TreeGrafter"/>
</dbReference>
<reference evidence="5 6" key="1">
    <citation type="submission" date="2019-01" db="EMBL/GenBank/DDBJ databases">
        <title>Draft genome sequence of Psathyrella aberdarensis IHI B618.</title>
        <authorList>
            <person name="Buettner E."/>
            <person name="Kellner H."/>
        </authorList>
    </citation>
    <scope>NUCLEOTIDE SEQUENCE [LARGE SCALE GENOMIC DNA]</scope>
    <source>
        <strain evidence="5 6">IHI B618</strain>
    </source>
</reference>
<dbReference type="InterPro" id="IPR000198">
    <property type="entry name" value="RhoGAP_dom"/>
</dbReference>
<comment type="caution">
    <text evidence="5">The sequence shown here is derived from an EMBL/GenBank/DDBJ whole genome shotgun (WGS) entry which is preliminary data.</text>
</comment>
<gene>
    <name evidence="5" type="ORF">EST38_g128</name>
</gene>
<feature type="region of interest" description="Disordered" evidence="3">
    <location>
        <begin position="32"/>
        <end position="84"/>
    </location>
</feature>
<dbReference type="STRING" id="2316362.A0A4V1Q5I4"/>
<dbReference type="EMBL" id="SDEE01000002">
    <property type="protein sequence ID" value="RXW25698.1"/>
    <property type="molecule type" value="Genomic_DNA"/>
</dbReference>
<accession>A0A4V1Q5I4</accession>
<keyword evidence="1" id="KW-0343">GTPase activation</keyword>
<feature type="region of interest" description="Disordered" evidence="3">
    <location>
        <begin position="450"/>
        <end position="472"/>
    </location>
</feature>